<proteinExistence type="predicted"/>
<name>A0AAI8W9S6_ENTMU</name>
<dbReference type="EMBL" id="AP019810">
    <property type="protein sequence ID" value="BBM13536.1"/>
    <property type="molecule type" value="Genomic_DNA"/>
</dbReference>
<evidence type="ECO:0000313" key="3">
    <source>
        <dbReference type="Proteomes" id="UP000509460"/>
    </source>
</evidence>
<keyword evidence="1" id="KW-0472">Membrane</keyword>
<dbReference type="RefSeq" id="WP_178946429.1">
    <property type="nucleotide sequence ID" value="NZ_AP019810.1"/>
</dbReference>
<evidence type="ECO:0000313" key="2">
    <source>
        <dbReference type="EMBL" id="BBM13536.1"/>
    </source>
</evidence>
<feature type="transmembrane region" description="Helical" evidence="1">
    <location>
        <begin position="160"/>
        <end position="178"/>
    </location>
</feature>
<organism evidence="2 3">
    <name type="scientific">Enterococcus mundtii</name>
    <dbReference type="NCBI Taxonomy" id="53346"/>
    <lineage>
        <taxon>Bacteria</taxon>
        <taxon>Bacillati</taxon>
        <taxon>Bacillota</taxon>
        <taxon>Bacilli</taxon>
        <taxon>Lactobacillales</taxon>
        <taxon>Enterococcaceae</taxon>
        <taxon>Enterococcus</taxon>
    </lineage>
</organism>
<keyword evidence="1" id="KW-1133">Transmembrane helix</keyword>
<feature type="transmembrane region" description="Helical" evidence="1">
    <location>
        <begin position="6"/>
        <end position="23"/>
    </location>
</feature>
<protein>
    <submittedName>
        <fullName evidence="2">Uncharacterized protein</fullName>
    </submittedName>
</protein>
<sequence>MNTELMNVFLLAVNLIWVAYNTNKIRIIEANQKFAPILIDEIFKPYYLKIECHLFIAITEDNKELISSNLIELYDQLKNKNLLFYISDRLLVSLEETIDISKSSYFDKKEFNKKYQQFSRDYYFELNKFRKIVGLRNRTPYFRIHHNLYKYKIQWLVIKYSYLLPITIIITLYLYYFYNTFLK</sequence>
<accession>A0AAI8W9S6</accession>
<keyword evidence="1" id="KW-0812">Transmembrane</keyword>
<evidence type="ECO:0000256" key="1">
    <source>
        <dbReference type="SAM" id="Phobius"/>
    </source>
</evidence>
<dbReference type="Proteomes" id="UP000509460">
    <property type="component" value="Chromosome"/>
</dbReference>
<gene>
    <name evidence="2" type="ORF">EM151A_0294</name>
</gene>
<reference evidence="2 3" key="1">
    <citation type="submission" date="2019-07" db="EMBL/GenBank/DDBJ databases">
        <title>antibiotic susceptibility of plant-derived lactic acid bacteria.</title>
        <authorList>
            <person name="Sugiyama M."/>
            <person name="Noda M."/>
        </authorList>
    </citation>
    <scope>NUCLEOTIDE SEQUENCE [LARGE SCALE GENOMIC DNA]</scope>
    <source>
        <strain evidence="2 3">15-1A</strain>
    </source>
</reference>
<dbReference type="AlphaFoldDB" id="A0AAI8W9S6"/>